<dbReference type="Gene3D" id="3.40.640.10">
    <property type="entry name" value="Type I PLP-dependent aspartate aminotransferase-like (Major domain)"/>
    <property type="match status" value="1"/>
</dbReference>
<dbReference type="EMBL" id="SPQQ01000004">
    <property type="protein sequence ID" value="TGE37862.1"/>
    <property type="molecule type" value="Genomic_DNA"/>
</dbReference>
<dbReference type="InterPro" id="IPR000192">
    <property type="entry name" value="Aminotrans_V_dom"/>
</dbReference>
<dbReference type="FunFam" id="3.40.640.10:FF:000003">
    <property type="entry name" value="Cysteine desulfurase IscS"/>
    <property type="match status" value="1"/>
</dbReference>
<dbReference type="OrthoDB" id="9808002at2"/>
<dbReference type="InterPro" id="IPR015421">
    <property type="entry name" value="PyrdxlP-dep_Trfase_major"/>
</dbReference>
<dbReference type="PANTHER" id="PTHR11601:SF34">
    <property type="entry name" value="CYSTEINE DESULFURASE"/>
    <property type="match status" value="1"/>
</dbReference>
<dbReference type="Gene3D" id="3.90.1150.10">
    <property type="entry name" value="Aspartate Aminotransferase, domain 1"/>
    <property type="match status" value="1"/>
</dbReference>
<dbReference type="PROSITE" id="PS00595">
    <property type="entry name" value="AA_TRANSFER_CLASS_5"/>
    <property type="match status" value="1"/>
</dbReference>
<evidence type="ECO:0000256" key="9">
    <source>
        <dbReference type="ARBA" id="ARBA00023014"/>
    </source>
</evidence>
<dbReference type="InterPro" id="IPR010240">
    <property type="entry name" value="Cys_deSase_IscS"/>
</dbReference>
<evidence type="ECO:0000256" key="5">
    <source>
        <dbReference type="ARBA" id="ARBA00022714"/>
    </source>
</evidence>
<dbReference type="Proteomes" id="UP000298460">
    <property type="component" value="Unassembled WGS sequence"/>
</dbReference>
<evidence type="ECO:0000256" key="1">
    <source>
        <dbReference type="ARBA" id="ARBA00001933"/>
    </source>
</evidence>
<feature type="binding site" description="via persulfide group" evidence="11">
    <location>
        <position position="326"/>
    </location>
    <ligand>
        <name>[2Fe-2S] cluster</name>
        <dbReference type="ChEBI" id="CHEBI:190135"/>
        <note>ligand shared with IscU</note>
    </ligand>
</feature>
<name>A0A4Z0R489_9FIRM</name>
<feature type="binding site" evidence="11">
    <location>
        <position position="237"/>
    </location>
    <ligand>
        <name>pyridoxal 5'-phosphate</name>
        <dbReference type="ChEBI" id="CHEBI:597326"/>
    </ligand>
</feature>
<evidence type="ECO:0000256" key="7">
    <source>
        <dbReference type="ARBA" id="ARBA00022898"/>
    </source>
</evidence>
<sequence>MRRIYLDHSATTPVDLEVATLMMTYYTEKYGNPSSVHGFGREAKQALEEARRQVAELIGATPQEIVFTSGGTEADNLAILGTAEAMRKKGKHLITSAIEHHAVLETFEYLEKNGFELTVIPVDAEGIVSVEDVRKAVRPDTILISVMHANNEVGAIQPIVEIGNLAKELGITFHVDAVQSLGKIPINVKEMNIDLLTVSSHKIYGPKGVGALYIRKGVRIVPLAHGGSQEKRRRSGTENTPGIIGFGKACELIGKRMAEDSKLQTKLRDRLMNGIVERIEYVKVNGPIGEKRLSNNVNVSIRFVEGESLLLSLDMLGIAASSGSACTSGSLDPSHVLLAMGLVHEIAHGSLRFSLGRQNTEEEIDYVLEQLPKIVERLRMMSPLYDQVIHANQAQ</sequence>
<dbReference type="NCBIfam" id="NF002806">
    <property type="entry name" value="PRK02948.1"/>
    <property type="match status" value="1"/>
</dbReference>
<keyword evidence="5 11" id="KW-0001">2Fe-2S</keyword>
<comment type="cofactor">
    <cofactor evidence="1 11 12">
        <name>pyridoxal 5'-phosphate</name>
        <dbReference type="ChEBI" id="CHEBI:597326"/>
    </cofactor>
</comment>
<dbReference type="GO" id="GO:1990221">
    <property type="term" value="C:L-cysteine desulfurase complex"/>
    <property type="evidence" value="ECO:0007669"/>
    <property type="project" value="UniProtKB-ARBA"/>
</dbReference>
<comment type="function">
    <text evidence="11">Master enzyme that delivers sulfur to a number of partners involved in Fe-S cluster assembly, tRNA modification or cofactor biosynthesis. Catalyzes the removal of elemental sulfur atoms from cysteine to produce alanine. Functions as a sulfur delivery protein for Fe-S cluster synthesis onto IscU, an Fe-S scaffold assembly protein, as well as other S acceptor proteins.</text>
</comment>
<accession>A0A4Z0R489</accession>
<reference evidence="14 15" key="1">
    <citation type="submission" date="2019-03" db="EMBL/GenBank/DDBJ databases">
        <title>Draft Genome Sequence of Desulfosporosinus fructosivorans Strain 63.6F, Isolated from Marine Sediment in the Baltic Sea.</title>
        <authorList>
            <person name="Hausmann B."/>
            <person name="Vandieken V."/>
            <person name="Pjevac P."/>
            <person name="Schreck K."/>
            <person name="Herbold C.W."/>
            <person name="Loy A."/>
        </authorList>
    </citation>
    <scope>NUCLEOTIDE SEQUENCE [LARGE SCALE GENOMIC DNA]</scope>
    <source>
        <strain evidence="14 15">63.6F</strain>
    </source>
</reference>
<dbReference type="SUPFAM" id="SSF53383">
    <property type="entry name" value="PLP-dependent transferases"/>
    <property type="match status" value="1"/>
</dbReference>
<organism evidence="14 15">
    <name type="scientific">Desulfosporosinus fructosivorans</name>
    <dbReference type="NCBI Taxonomy" id="2018669"/>
    <lineage>
        <taxon>Bacteria</taxon>
        <taxon>Bacillati</taxon>
        <taxon>Bacillota</taxon>
        <taxon>Clostridia</taxon>
        <taxon>Eubacteriales</taxon>
        <taxon>Desulfitobacteriaceae</taxon>
        <taxon>Desulfosporosinus</taxon>
    </lineage>
</organism>
<feature type="binding site" evidence="11">
    <location>
        <begin position="199"/>
        <end position="201"/>
    </location>
    <ligand>
        <name>pyridoxal 5'-phosphate</name>
        <dbReference type="ChEBI" id="CHEBI:597326"/>
    </ligand>
</feature>
<proteinExistence type="inferred from homology"/>
<keyword evidence="6 11" id="KW-0479">Metal-binding</keyword>
<dbReference type="GO" id="GO:0046872">
    <property type="term" value="F:metal ion binding"/>
    <property type="evidence" value="ECO:0007669"/>
    <property type="project" value="UniProtKB-KW"/>
</dbReference>
<comment type="catalytic activity">
    <reaction evidence="10 11">
        <text>(sulfur carrier)-H + L-cysteine = (sulfur carrier)-SH + L-alanine</text>
        <dbReference type="Rhea" id="RHEA:43892"/>
        <dbReference type="Rhea" id="RHEA-COMP:14737"/>
        <dbReference type="Rhea" id="RHEA-COMP:14739"/>
        <dbReference type="ChEBI" id="CHEBI:29917"/>
        <dbReference type="ChEBI" id="CHEBI:35235"/>
        <dbReference type="ChEBI" id="CHEBI:57972"/>
        <dbReference type="ChEBI" id="CHEBI:64428"/>
        <dbReference type="EC" id="2.8.1.7"/>
    </reaction>
</comment>
<dbReference type="InterPro" id="IPR017772">
    <property type="entry name" value="Cys_deSase_NifS_bac/arc"/>
</dbReference>
<feature type="active site" description="Cysteine persulfide intermediate" evidence="11">
    <location>
        <position position="326"/>
    </location>
</feature>
<keyword evidence="15" id="KW-1185">Reference proteome</keyword>
<dbReference type="GO" id="GO:0030170">
    <property type="term" value="F:pyridoxal phosphate binding"/>
    <property type="evidence" value="ECO:0007669"/>
    <property type="project" value="UniProtKB-UniRule"/>
</dbReference>
<evidence type="ECO:0000256" key="4">
    <source>
        <dbReference type="ARBA" id="ARBA00022679"/>
    </source>
</evidence>
<dbReference type="NCBIfam" id="TIGR03402">
    <property type="entry name" value="FeS_nifS"/>
    <property type="match status" value="1"/>
</dbReference>
<evidence type="ECO:0000256" key="2">
    <source>
        <dbReference type="ARBA" id="ARBA00006490"/>
    </source>
</evidence>
<dbReference type="HAMAP" id="MF_00331">
    <property type="entry name" value="Cys_desulf_IscS"/>
    <property type="match status" value="1"/>
</dbReference>
<feature type="domain" description="Aminotransferase class V" evidence="13">
    <location>
        <begin position="4"/>
        <end position="367"/>
    </location>
</feature>
<evidence type="ECO:0000256" key="10">
    <source>
        <dbReference type="ARBA" id="ARBA00050776"/>
    </source>
</evidence>
<keyword evidence="7 11" id="KW-0663">Pyridoxal phosphate</keyword>
<evidence type="ECO:0000256" key="3">
    <source>
        <dbReference type="ARBA" id="ARBA00022490"/>
    </source>
</evidence>
<comment type="similarity">
    <text evidence="2 11">Belongs to the class-V pyridoxal-phosphate-dependent aminotransferase family. NifS/IscS subfamily.</text>
</comment>
<comment type="pathway">
    <text evidence="11">Cofactor biosynthesis; iron-sulfur cluster biosynthesis.</text>
</comment>
<dbReference type="GO" id="GO:0044571">
    <property type="term" value="P:[2Fe-2S] cluster assembly"/>
    <property type="evidence" value="ECO:0007669"/>
    <property type="project" value="UniProtKB-UniRule"/>
</dbReference>
<dbReference type="EC" id="2.8.1.7" evidence="11"/>
<feature type="modified residue" description="N6-(pyridoxal phosphate)lysine" evidence="11">
    <location>
        <position position="202"/>
    </location>
</feature>
<evidence type="ECO:0000256" key="8">
    <source>
        <dbReference type="ARBA" id="ARBA00023004"/>
    </source>
</evidence>
<dbReference type="PIRSF" id="PIRSF005572">
    <property type="entry name" value="NifS"/>
    <property type="match status" value="1"/>
</dbReference>
<comment type="subunit">
    <text evidence="11">Homodimer. Forms a heterotetramer with IscU, interacts with other sulfur acceptors.</text>
</comment>
<evidence type="ECO:0000256" key="6">
    <source>
        <dbReference type="ARBA" id="ARBA00022723"/>
    </source>
</evidence>
<dbReference type="PANTHER" id="PTHR11601">
    <property type="entry name" value="CYSTEINE DESULFURYLASE FAMILY MEMBER"/>
    <property type="match status" value="1"/>
</dbReference>
<dbReference type="Pfam" id="PF00266">
    <property type="entry name" value="Aminotran_5"/>
    <property type="match status" value="1"/>
</dbReference>
<evidence type="ECO:0000256" key="12">
    <source>
        <dbReference type="RuleBase" id="RU004504"/>
    </source>
</evidence>
<feature type="binding site" evidence="11">
    <location>
        <begin position="71"/>
        <end position="72"/>
    </location>
    <ligand>
        <name>pyridoxal 5'-phosphate</name>
        <dbReference type="ChEBI" id="CHEBI:597326"/>
    </ligand>
</feature>
<dbReference type="AlphaFoldDB" id="A0A4Z0R489"/>
<keyword evidence="8 11" id="KW-0408">Iron</keyword>
<evidence type="ECO:0000313" key="14">
    <source>
        <dbReference type="EMBL" id="TGE37862.1"/>
    </source>
</evidence>
<keyword evidence="9 11" id="KW-0411">Iron-sulfur</keyword>
<keyword evidence="3 11" id="KW-0963">Cytoplasm</keyword>
<dbReference type="RefSeq" id="WP_135547777.1">
    <property type="nucleotide sequence ID" value="NZ_SPQQ01000004.1"/>
</dbReference>
<evidence type="ECO:0000313" key="15">
    <source>
        <dbReference type="Proteomes" id="UP000298460"/>
    </source>
</evidence>
<dbReference type="GO" id="GO:0051537">
    <property type="term" value="F:2 iron, 2 sulfur cluster binding"/>
    <property type="evidence" value="ECO:0007669"/>
    <property type="project" value="UniProtKB-UniRule"/>
</dbReference>
<dbReference type="GO" id="GO:0031071">
    <property type="term" value="F:cysteine desulfurase activity"/>
    <property type="evidence" value="ECO:0007669"/>
    <property type="project" value="UniProtKB-UniRule"/>
</dbReference>
<evidence type="ECO:0000256" key="11">
    <source>
        <dbReference type="HAMAP-Rule" id="MF_00331"/>
    </source>
</evidence>
<comment type="subcellular location">
    <subcellularLocation>
        <location evidence="11">Cytoplasm</location>
    </subcellularLocation>
</comment>
<dbReference type="UniPathway" id="UPA00266"/>
<protein>
    <recommendedName>
        <fullName evidence="11">Cysteine desulfurase IscS</fullName>
        <ecNumber evidence="11">2.8.1.7</ecNumber>
    </recommendedName>
</protein>
<feature type="binding site" evidence="11">
    <location>
        <position position="179"/>
    </location>
    <ligand>
        <name>pyridoxal 5'-phosphate</name>
        <dbReference type="ChEBI" id="CHEBI:597326"/>
    </ligand>
</feature>
<comment type="caution">
    <text evidence="14">The sequence shown here is derived from an EMBL/GenBank/DDBJ whole genome shotgun (WGS) entry which is preliminary data.</text>
</comment>
<feature type="binding site" evidence="11">
    <location>
        <position position="151"/>
    </location>
    <ligand>
        <name>pyridoxal 5'-phosphate</name>
        <dbReference type="ChEBI" id="CHEBI:597326"/>
    </ligand>
</feature>
<dbReference type="InterPro" id="IPR016454">
    <property type="entry name" value="Cysteine_dSase"/>
</dbReference>
<keyword evidence="4 11" id="KW-0808">Transferase</keyword>
<dbReference type="InterPro" id="IPR015422">
    <property type="entry name" value="PyrdxlP-dep_Trfase_small"/>
</dbReference>
<evidence type="ECO:0000259" key="13">
    <source>
        <dbReference type="Pfam" id="PF00266"/>
    </source>
</evidence>
<dbReference type="InterPro" id="IPR020578">
    <property type="entry name" value="Aminotrans_V_PyrdxlP_BS"/>
</dbReference>
<gene>
    <name evidence="14" type="primary">nifS</name>
    <name evidence="11" type="synonym">iscS</name>
    <name evidence="14" type="ORF">E4K67_14260</name>
</gene>
<dbReference type="GO" id="GO:0006520">
    <property type="term" value="P:amino acid metabolic process"/>
    <property type="evidence" value="ECO:0007669"/>
    <property type="project" value="InterPro"/>
</dbReference>
<dbReference type="InterPro" id="IPR015424">
    <property type="entry name" value="PyrdxlP-dep_Trfase"/>
</dbReference>
<dbReference type="Gene3D" id="1.10.260.50">
    <property type="match status" value="1"/>
</dbReference>